<gene>
    <name evidence="2" type="ORF">TRFO_26556</name>
</gene>
<name>A0A1J4K850_9EUKA</name>
<evidence type="ECO:0000313" key="3">
    <source>
        <dbReference type="Proteomes" id="UP000179807"/>
    </source>
</evidence>
<dbReference type="Pfam" id="PF00307">
    <property type="entry name" value="CH"/>
    <property type="match status" value="2"/>
</dbReference>
<comment type="caution">
    <text evidence="2">The sequence shown here is derived from an EMBL/GenBank/DDBJ whole genome shotgun (WGS) entry which is preliminary data.</text>
</comment>
<dbReference type="SUPFAM" id="SSF47576">
    <property type="entry name" value="Calponin-homology domain, CH-domain"/>
    <property type="match status" value="3"/>
</dbReference>
<dbReference type="GeneID" id="94839720"/>
<dbReference type="AlphaFoldDB" id="A0A1J4K850"/>
<organism evidence="2 3">
    <name type="scientific">Tritrichomonas foetus</name>
    <dbReference type="NCBI Taxonomy" id="1144522"/>
    <lineage>
        <taxon>Eukaryota</taxon>
        <taxon>Metamonada</taxon>
        <taxon>Parabasalia</taxon>
        <taxon>Tritrichomonadida</taxon>
        <taxon>Tritrichomonadidae</taxon>
        <taxon>Tritrichomonas</taxon>
    </lineage>
</organism>
<dbReference type="Gene3D" id="1.10.418.10">
    <property type="entry name" value="Calponin-like domain"/>
    <property type="match status" value="2"/>
</dbReference>
<reference evidence="2" key="1">
    <citation type="submission" date="2016-10" db="EMBL/GenBank/DDBJ databases">
        <authorList>
            <person name="Benchimol M."/>
            <person name="Almeida L.G."/>
            <person name="Vasconcelos A.T."/>
            <person name="Perreira-Neves A."/>
            <person name="Rosa I.A."/>
            <person name="Tasca T."/>
            <person name="Bogo M.R."/>
            <person name="de Souza W."/>
        </authorList>
    </citation>
    <scope>NUCLEOTIDE SEQUENCE [LARGE SCALE GENOMIC DNA]</scope>
    <source>
        <strain evidence="2">K</strain>
    </source>
</reference>
<dbReference type="InterPro" id="IPR001715">
    <property type="entry name" value="CH_dom"/>
</dbReference>
<accession>A0A1J4K850</accession>
<evidence type="ECO:0000313" key="2">
    <source>
        <dbReference type="EMBL" id="OHT05613.1"/>
    </source>
</evidence>
<protein>
    <recommendedName>
        <fullName evidence="1">Calponin-homology (CH) domain-containing protein</fullName>
    </recommendedName>
</protein>
<proteinExistence type="predicted"/>
<dbReference type="EMBL" id="MLAK01000751">
    <property type="protein sequence ID" value="OHT05613.1"/>
    <property type="molecule type" value="Genomic_DNA"/>
</dbReference>
<feature type="domain" description="Calponin-homology (CH)" evidence="1">
    <location>
        <begin position="22"/>
        <end position="120"/>
    </location>
</feature>
<dbReference type="VEuPathDB" id="TrichDB:TRFO_26556"/>
<sequence length="1072" mass="122014">MNYSIKDVIEDEEEISSKDKKQSHSKALMQWCCECVGEYKEANNFKNVPIALAALIDYNIPGIIDYDGIDHSDSLEVATAALHSCEQLNIPVFFDAEDLVRGVDEKTLMTQIAAMKLGFKQYKVKHKVLENESLTSKVFARWCTLQLKPHDIKINNCNFDFENGVNLIKLVETVTGQKTESEPNLSCTDFDHLVENCELGLSVLRNIGIIDDSITGNDIANATKADDIVWPMIVKHDIIPILKDQDDVTIQNAPDKFKEHILKTIEPYDDVQDMVPTPLAVAAYINSYLPNQINFSDLDKSTGKDAARKIVEVCKNLGVPLLLEPRELEIRNIPDTAILPQLALLQPVLEEERKKLIEKTERKAFIKWANKVLDDNNVCEPVNQENGKGFVKLAEVLTGEKAPHEYSEDPSENMKLSSDLFKDKCLISDEDIEAGKLDDNNDYLRKIATRYAILPEVEGGDEENYDPEKTIADFKNWCEEATKDFDGIIHPELAMAALISKYLPHELDYENLDKKNATPVVFGKCEDLGIDLIVEESDMYPGLDEKVFLLQMALLKDQLEKLVEEEKDHVDGQSILDSAIIRFSNFIIQPRDVQIDDENPEDGNAISALAEELIGHSLAEPIESNPENDEAKTQNFRKVMKEFENDHVKFANDSPEELNNDPKKKKNEFLWPILVRYTMLPHSHNTEPEDYEENATISDFKSIILDITSGCEGVDELNNLPRNILGVISYYNPVRYPYLEGLSDEEALDKMLQYCEELELPVILDKDDFLSPVLPEKASLLQLAAITDSLQKIYNKEVNERFVLSQWANEKFKQKDLDPLLNEEEANTVTDSAAFVKLAETLTGKQAPENFHESPQSPEDEKENYEIALNMFKEDDIKYEDEIPQIIAELVDPKECIRRQNLLLWPLVAHYDVKKALNVDEESIDPEVLSQEIIEDDKPLEANPVFNITKFINNGELDAPQENPSPQELIDRCSVLELPMVFSAEDLEYEIPQKLVLVQLSLLANAIDDKKEAMRPHPLDDKILIRWANNILEECQDHKGDKTSYNNDELEDYKKLSETTFDARDDLPLLLK</sequence>
<dbReference type="InterPro" id="IPR036872">
    <property type="entry name" value="CH_dom_sf"/>
</dbReference>
<evidence type="ECO:0000259" key="1">
    <source>
        <dbReference type="PROSITE" id="PS50021"/>
    </source>
</evidence>
<dbReference type="RefSeq" id="XP_068358749.1">
    <property type="nucleotide sequence ID" value="XM_068505016.1"/>
</dbReference>
<dbReference type="PROSITE" id="PS50021">
    <property type="entry name" value="CH"/>
    <property type="match status" value="1"/>
</dbReference>
<keyword evidence="3" id="KW-1185">Reference proteome</keyword>
<dbReference type="Proteomes" id="UP000179807">
    <property type="component" value="Unassembled WGS sequence"/>
</dbReference>